<evidence type="ECO:0000313" key="1">
    <source>
        <dbReference type="EMBL" id="CAD7223660.1"/>
    </source>
</evidence>
<reference evidence="1" key="1">
    <citation type="submission" date="2020-11" db="EMBL/GenBank/DDBJ databases">
        <authorList>
            <person name="Tran Van P."/>
        </authorList>
    </citation>
    <scope>NUCLEOTIDE SEQUENCE</scope>
</reference>
<organism evidence="1">
    <name type="scientific">Cyprideis torosa</name>
    <dbReference type="NCBI Taxonomy" id="163714"/>
    <lineage>
        <taxon>Eukaryota</taxon>
        <taxon>Metazoa</taxon>
        <taxon>Ecdysozoa</taxon>
        <taxon>Arthropoda</taxon>
        <taxon>Crustacea</taxon>
        <taxon>Oligostraca</taxon>
        <taxon>Ostracoda</taxon>
        <taxon>Podocopa</taxon>
        <taxon>Podocopida</taxon>
        <taxon>Cytherocopina</taxon>
        <taxon>Cytheroidea</taxon>
        <taxon>Cytherideidae</taxon>
        <taxon>Cyprideis</taxon>
    </lineage>
</organism>
<protein>
    <submittedName>
        <fullName evidence="1">Uncharacterized protein</fullName>
    </submittedName>
</protein>
<accession>A0A7R8ZGS6</accession>
<dbReference type="AlphaFoldDB" id="A0A7R8ZGS6"/>
<dbReference type="EMBL" id="OB660235">
    <property type="protein sequence ID" value="CAD7223660.1"/>
    <property type="molecule type" value="Genomic_DNA"/>
</dbReference>
<proteinExistence type="predicted"/>
<name>A0A7R8ZGS6_9CRUS</name>
<gene>
    <name evidence="1" type="ORF">CTOB1V02_LOCUS1640</name>
</gene>
<sequence length="504" mass="58695">MLGRKSSAMMRAVRDHLLNLGINPNHVNLLKKDDEIENLMCHYPGLKGFFEALLGLEAKNVLSEKELKTLMAIPHERILLDPVELDANLAQWKAKEAEAKREQLTYEKVQVEEELLKKEQEHLKKIRLDIEKQRASIRLETEEVRKQLAKNKTKFQVSFETLREDVHGVDHNVKQVEEEVDFWMHAPSLKLVDYKKPELKRTYDESQWLDEEQEICIPPEVMFHIQEEEQAVICKLNQAVKRWTKPEFKDEYKKLQRESRYKLDYELKMQSGKALACEEKYMNATKMLVKELSTGRIFEEKSLKYLIFQDNILAHEIIILAALLGMPGRLQQIYEDVIQEISKAREHIKMFQSKVQRMKELKSASFYQEKKTPACLVNSTSFDTERKIQKEVEALGKLVTGAAKGIVLDDCGFEVPKLKSGVIDFEFVECLGTITDSFKDWADDWHYKMLWKLRCIQQGILQPTWSTIPAYDGTEVFGGVRQARAASRQQKGPRSYGIIKEENK</sequence>